<evidence type="ECO:0000313" key="2">
    <source>
        <dbReference type="Proteomes" id="UP000595814"/>
    </source>
</evidence>
<reference evidence="1 2" key="1">
    <citation type="journal article" date="2022" name="Int. J. Syst. Evol. Microbiol.">
        <title>Miniphocaeibacter halophilus sp. nov., an ammonium-tolerant acetate-producing bacterium isolated from a biogas system.</title>
        <authorList>
            <person name="Schnurer A."/>
            <person name="Singh A."/>
            <person name="Bi S."/>
            <person name="Qiao W."/>
            <person name="Westerholm M."/>
        </authorList>
    </citation>
    <scope>NUCLEOTIDE SEQUENCE [LARGE SCALE GENOMIC DNA]</scope>
    <source>
        <strain evidence="1 2">AMB_01</strain>
    </source>
</reference>
<proteinExistence type="predicted"/>
<evidence type="ECO:0000313" key="1">
    <source>
        <dbReference type="EMBL" id="QQK06985.1"/>
    </source>
</evidence>
<dbReference type="EMBL" id="CP066744">
    <property type="protein sequence ID" value="QQK06985.1"/>
    <property type="molecule type" value="Genomic_DNA"/>
</dbReference>
<accession>A0AC61MN09</accession>
<sequence length="160" mass="18136">MENHIYYLREAVKVSEESVAKGNHPFGAILVSPEGEILLRQGNVEVTNKSSIGHAETKLMEKAGELFDKEYLWNCTMYTTCEPCVMCCGAAYWTNVGTIVYGVSEKKLLEITGSDDRNPTFDLPSREIFSRGQKNIKVIGPIEEMTEEILKPHLNYWNKK</sequence>
<organism evidence="1 2">
    <name type="scientific">Miniphocaeibacter halophilus</name>
    <dbReference type="NCBI Taxonomy" id="2931922"/>
    <lineage>
        <taxon>Bacteria</taxon>
        <taxon>Bacillati</taxon>
        <taxon>Bacillota</taxon>
        <taxon>Tissierellia</taxon>
        <taxon>Tissierellales</taxon>
        <taxon>Peptoniphilaceae</taxon>
        <taxon>Miniphocaeibacter</taxon>
    </lineage>
</organism>
<gene>
    <name evidence="1" type="ORF">JFY71_06450</name>
</gene>
<name>A0AC61MN09_9FIRM</name>
<keyword evidence="2" id="KW-1185">Reference proteome</keyword>
<dbReference type="Proteomes" id="UP000595814">
    <property type="component" value="Chromosome"/>
</dbReference>
<protein>
    <submittedName>
        <fullName evidence="1">Nucleoside deaminase</fullName>
    </submittedName>
</protein>